<evidence type="ECO:0000256" key="1">
    <source>
        <dbReference type="SAM" id="SignalP"/>
    </source>
</evidence>
<evidence type="ECO:0008006" key="4">
    <source>
        <dbReference type="Google" id="ProtNLM"/>
    </source>
</evidence>
<feature type="chain" id="PRO_5043754020" description="Secreted protein" evidence="1">
    <location>
        <begin position="25"/>
        <end position="89"/>
    </location>
</feature>
<evidence type="ECO:0000313" key="3">
    <source>
        <dbReference type="Proteomes" id="UP001162162"/>
    </source>
</evidence>
<comment type="caution">
    <text evidence="2">The sequence shown here is derived from an EMBL/GenBank/DDBJ whole genome shotgun (WGS) entry which is preliminary data.</text>
</comment>
<keyword evidence="3" id="KW-1185">Reference proteome</keyword>
<name>A0AAV8XT62_9CUCU</name>
<sequence length="89" mass="9828">MCPKRNKLFCFICLVMGGNQSAWTQEGFSLTAVRRLIKTTATVKLSDPLACQTSSGWGKYHQIQSCSNLSRHARSTLVPASVRLVPKTD</sequence>
<evidence type="ECO:0000313" key="2">
    <source>
        <dbReference type="EMBL" id="KAJ8942185.1"/>
    </source>
</evidence>
<dbReference type="EMBL" id="JAPWTK010000338">
    <property type="protein sequence ID" value="KAJ8942185.1"/>
    <property type="molecule type" value="Genomic_DNA"/>
</dbReference>
<keyword evidence="1" id="KW-0732">Signal</keyword>
<protein>
    <recommendedName>
        <fullName evidence="4">Secreted protein</fullName>
    </recommendedName>
</protein>
<reference evidence="2" key="1">
    <citation type="journal article" date="2023" name="Insect Mol. Biol.">
        <title>Genome sequencing provides insights into the evolution of gene families encoding plant cell wall-degrading enzymes in longhorned beetles.</title>
        <authorList>
            <person name="Shin N.R."/>
            <person name="Okamura Y."/>
            <person name="Kirsch R."/>
            <person name="Pauchet Y."/>
        </authorList>
    </citation>
    <scope>NUCLEOTIDE SEQUENCE</scope>
    <source>
        <strain evidence="2">AMC_N1</strain>
    </source>
</reference>
<accession>A0AAV8XT62</accession>
<feature type="signal peptide" evidence="1">
    <location>
        <begin position="1"/>
        <end position="24"/>
    </location>
</feature>
<proteinExistence type="predicted"/>
<gene>
    <name evidence="2" type="ORF">NQ318_009204</name>
</gene>
<organism evidence="2 3">
    <name type="scientific">Aromia moschata</name>
    <dbReference type="NCBI Taxonomy" id="1265417"/>
    <lineage>
        <taxon>Eukaryota</taxon>
        <taxon>Metazoa</taxon>
        <taxon>Ecdysozoa</taxon>
        <taxon>Arthropoda</taxon>
        <taxon>Hexapoda</taxon>
        <taxon>Insecta</taxon>
        <taxon>Pterygota</taxon>
        <taxon>Neoptera</taxon>
        <taxon>Endopterygota</taxon>
        <taxon>Coleoptera</taxon>
        <taxon>Polyphaga</taxon>
        <taxon>Cucujiformia</taxon>
        <taxon>Chrysomeloidea</taxon>
        <taxon>Cerambycidae</taxon>
        <taxon>Cerambycinae</taxon>
        <taxon>Callichromatini</taxon>
        <taxon>Aromia</taxon>
    </lineage>
</organism>
<dbReference type="Proteomes" id="UP001162162">
    <property type="component" value="Unassembled WGS sequence"/>
</dbReference>
<dbReference type="AlphaFoldDB" id="A0AAV8XT62"/>